<dbReference type="SUPFAM" id="SSF48452">
    <property type="entry name" value="TPR-like"/>
    <property type="match status" value="1"/>
</dbReference>
<evidence type="ECO:0000256" key="1">
    <source>
        <dbReference type="SAM" id="Coils"/>
    </source>
</evidence>
<feature type="chain" id="PRO_5001744719" evidence="2">
    <location>
        <begin position="25"/>
        <end position="476"/>
    </location>
</feature>
<dbReference type="PATRIC" id="fig|1339349.3.peg.1666"/>
<keyword evidence="1" id="KW-0175">Coiled coil</keyword>
<evidence type="ECO:0000313" key="3">
    <source>
        <dbReference type="EMBL" id="KDS51575.1"/>
    </source>
</evidence>
<evidence type="ECO:0000256" key="2">
    <source>
        <dbReference type="SAM" id="SignalP"/>
    </source>
</evidence>
<reference evidence="3 4" key="1">
    <citation type="submission" date="2014-04" db="EMBL/GenBank/DDBJ databases">
        <authorList>
            <person name="Sears C."/>
            <person name="Carroll K."/>
            <person name="Sack B.R."/>
            <person name="Qadri F."/>
            <person name="Myers L.L."/>
            <person name="Chung G.-T."/>
            <person name="Escheverria P."/>
            <person name="Fraser C.M."/>
            <person name="Sadzewicz L."/>
            <person name="Shefchek K.A."/>
            <person name="Tallon L."/>
            <person name="Das S.P."/>
            <person name="Daugherty S."/>
            <person name="Mongodin E.F."/>
        </authorList>
    </citation>
    <scope>NUCLEOTIDE SEQUENCE [LARGE SCALE GENOMIC DNA]</scope>
    <source>
        <strain evidence="3 4">3978 T3 ii</strain>
    </source>
</reference>
<comment type="caution">
    <text evidence="3">The sequence shown here is derived from an EMBL/GenBank/DDBJ whole genome shotgun (WGS) entry which is preliminary data.</text>
</comment>
<name>A0A078S198_BACUN</name>
<dbReference type="EMBL" id="JNHN01000168">
    <property type="protein sequence ID" value="KDS51575.1"/>
    <property type="molecule type" value="Genomic_DNA"/>
</dbReference>
<gene>
    <name evidence="3" type="ORF">M094_0410</name>
</gene>
<protein>
    <submittedName>
        <fullName evidence="3">TPR repeat family protein</fullName>
    </submittedName>
</protein>
<feature type="coiled-coil region" evidence="1">
    <location>
        <begin position="403"/>
        <end position="473"/>
    </location>
</feature>
<accession>A0A078S198</accession>
<dbReference type="Proteomes" id="UP000028013">
    <property type="component" value="Unassembled WGS sequence"/>
</dbReference>
<feature type="signal peptide" evidence="2">
    <location>
        <begin position="1"/>
        <end position="24"/>
    </location>
</feature>
<dbReference type="AlphaFoldDB" id="A0A078S198"/>
<sequence length="476" mass="54826">MNKKYILFFLFGLLSITISAQSLAEAKALYEKGEYEEAKPAFKKLVKTQPGNGNYNLWYGVCCLETGEPAEALKHLESAVKRRVPSGQLYLARAYNDLYQFEDAIETYETYISDLRKRKRSTEEAEQLLEKSKSNLRMLKGVEEVCFIDSFVVDKEKFLDAYKISPESGKLFMYDTYFNDSGKEGGTVYETELGNKLYYSEMQPDSTLSILSRNKLLDKWSDGSLLPGSINEAMNADYPYVLTDGITIYYASDGPGSMGGYDIFVTRYNTNTDSYLMPENVGMPFNSPYNDYMYVIDEFNDLGWFASDRYQPEGKVCIYVFIPNSSKQVYNYEGMDPDKMISLAQLHSIKDTWTDTDAVKAARERLRTAANAKPRTTKKHDFQFVIDDHSTYYQLDDFRSPQAKALYGKYNQLEQSHKQLQEKLEDMRSEYSRADKQEKDKMSAAILDLEQRVRQLSTEMEQTAIQVRNLEKQATK</sequence>
<organism evidence="3 4">
    <name type="scientific">Bacteroides uniformis str. 3978 T3 ii</name>
    <dbReference type="NCBI Taxonomy" id="1339349"/>
    <lineage>
        <taxon>Bacteria</taxon>
        <taxon>Pseudomonadati</taxon>
        <taxon>Bacteroidota</taxon>
        <taxon>Bacteroidia</taxon>
        <taxon>Bacteroidales</taxon>
        <taxon>Bacteroidaceae</taxon>
        <taxon>Bacteroides</taxon>
    </lineage>
</organism>
<keyword evidence="2" id="KW-0732">Signal</keyword>
<dbReference type="RefSeq" id="WP_016273337.1">
    <property type="nucleotide sequence ID" value="NZ_JNHN01000168.1"/>
</dbReference>
<dbReference type="InterPro" id="IPR011990">
    <property type="entry name" value="TPR-like_helical_dom_sf"/>
</dbReference>
<dbReference type="Gene3D" id="1.25.40.10">
    <property type="entry name" value="Tetratricopeptide repeat domain"/>
    <property type="match status" value="1"/>
</dbReference>
<dbReference type="Pfam" id="PF13432">
    <property type="entry name" value="TPR_16"/>
    <property type="match status" value="1"/>
</dbReference>
<proteinExistence type="predicted"/>
<evidence type="ECO:0000313" key="4">
    <source>
        <dbReference type="Proteomes" id="UP000028013"/>
    </source>
</evidence>